<proteinExistence type="predicted"/>
<name>U7QDA8_9CYAN</name>
<reference evidence="1 2" key="1">
    <citation type="journal article" date="2013" name="Front. Microbiol.">
        <title>Comparative genomic analyses of the cyanobacterium, Lyngbya aestuarii BL J, a powerful hydrogen producer.</title>
        <authorList>
            <person name="Kothari A."/>
            <person name="Vaughn M."/>
            <person name="Garcia-Pichel F."/>
        </authorList>
    </citation>
    <scope>NUCLEOTIDE SEQUENCE [LARGE SCALE GENOMIC DNA]</scope>
    <source>
        <strain evidence="1 2">BL J</strain>
    </source>
</reference>
<evidence type="ECO:0000313" key="1">
    <source>
        <dbReference type="EMBL" id="ERT04706.1"/>
    </source>
</evidence>
<dbReference type="RefSeq" id="WP_009782384.1">
    <property type="nucleotide sequence ID" value="NZ_AUZM01000084.1"/>
</dbReference>
<dbReference type="OrthoDB" id="532822at2"/>
<dbReference type="AlphaFoldDB" id="U7QDA8"/>
<accession>U7QDA8</accession>
<dbReference type="Proteomes" id="UP000017127">
    <property type="component" value="Unassembled WGS sequence"/>
</dbReference>
<dbReference type="EMBL" id="AUZM01000084">
    <property type="protein sequence ID" value="ERT04706.1"/>
    <property type="molecule type" value="Genomic_DNA"/>
</dbReference>
<dbReference type="PATRIC" id="fig|1348334.3.peg.5158"/>
<gene>
    <name evidence="1" type="ORF">M595_5360</name>
</gene>
<protein>
    <submittedName>
        <fullName evidence="1">Uncharacterized protein</fullName>
    </submittedName>
</protein>
<keyword evidence="2" id="KW-1185">Reference proteome</keyword>
<comment type="caution">
    <text evidence="1">The sequence shown here is derived from an EMBL/GenBank/DDBJ whole genome shotgun (WGS) entry which is preliminary data.</text>
</comment>
<sequence length="69" mass="8183">MRWLNQNQSNPTLTQMLDRILTSGQLDRSEYLKLMSVILSDSQITDAQRNQINRIFDYIQTSRFTVIDF</sequence>
<organism evidence="1 2">
    <name type="scientific">Lyngbya aestuarii BL J</name>
    <dbReference type="NCBI Taxonomy" id="1348334"/>
    <lineage>
        <taxon>Bacteria</taxon>
        <taxon>Bacillati</taxon>
        <taxon>Cyanobacteriota</taxon>
        <taxon>Cyanophyceae</taxon>
        <taxon>Oscillatoriophycideae</taxon>
        <taxon>Oscillatoriales</taxon>
        <taxon>Microcoleaceae</taxon>
        <taxon>Lyngbya</taxon>
    </lineage>
</organism>
<evidence type="ECO:0000313" key="2">
    <source>
        <dbReference type="Proteomes" id="UP000017127"/>
    </source>
</evidence>